<feature type="region of interest" description="Disordered" evidence="1">
    <location>
        <begin position="1"/>
        <end position="55"/>
    </location>
</feature>
<dbReference type="EMBL" id="BGPR01000931">
    <property type="protein sequence ID" value="GBM40478.1"/>
    <property type="molecule type" value="Genomic_DNA"/>
</dbReference>
<feature type="compositionally biased region" description="Acidic residues" evidence="1">
    <location>
        <begin position="1"/>
        <end position="12"/>
    </location>
</feature>
<evidence type="ECO:0000313" key="2">
    <source>
        <dbReference type="EMBL" id="GBM40478.1"/>
    </source>
</evidence>
<dbReference type="Gene3D" id="3.30.40.10">
    <property type="entry name" value="Zinc/RING finger domain, C3HC4 (zinc finger)"/>
    <property type="match status" value="1"/>
</dbReference>
<accession>A0A4Y2FIZ9</accession>
<dbReference type="InterPro" id="IPR011011">
    <property type="entry name" value="Znf_FYVE_PHD"/>
</dbReference>
<evidence type="ECO:0000256" key="1">
    <source>
        <dbReference type="SAM" id="MobiDB-lite"/>
    </source>
</evidence>
<protein>
    <recommendedName>
        <fullName evidence="4">Zinc finger PHD-type domain-containing protein</fullName>
    </recommendedName>
</protein>
<evidence type="ECO:0008006" key="4">
    <source>
        <dbReference type="Google" id="ProtNLM"/>
    </source>
</evidence>
<reference evidence="2 3" key="1">
    <citation type="journal article" date="2019" name="Sci. Rep.">
        <title>Orb-weaving spider Araneus ventricosus genome elucidates the spidroin gene catalogue.</title>
        <authorList>
            <person name="Kono N."/>
            <person name="Nakamura H."/>
            <person name="Ohtoshi R."/>
            <person name="Moran D.A.P."/>
            <person name="Shinohara A."/>
            <person name="Yoshida Y."/>
            <person name="Fujiwara M."/>
            <person name="Mori M."/>
            <person name="Tomita M."/>
            <person name="Arakawa K."/>
        </authorList>
    </citation>
    <scope>NUCLEOTIDE SEQUENCE [LARGE SCALE GENOMIC DNA]</scope>
</reference>
<dbReference type="Proteomes" id="UP000499080">
    <property type="component" value="Unassembled WGS sequence"/>
</dbReference>
<gene>
    <name evidence="2" type="ORF">AVEN_28636_1</name>
</gene>
<dbReference type="OrthoDB" id="6115549at2759"/>
<sequence length="137" mass="16003">MEEVQAVLEDDSSTTTSLIEDFPKTAASQDILGEISPRSSSSNKERKRKKSVQVRRSKLITPRTSIEVLKMKAKMKLKSEEEKRERGEETHCIICAETFEEDWNQCRICEGWSHENCTDLERNNLFYECNVYFTKKM</sequence>
<organism evidence="2 3">
    <name type="scientific">Araneus ventricosus</name>
    <name type="common">Orbweaver spider</name>
    <name type="synonym">Epeira ventricosa</name>
    <dbReference type="NCBI Taxonomy" id="182803"/>
    <lineage>
        <taxon>Eukaryota</taxon>
        <taxon>Metazoa</taxon>
        <taxon>Ecdysozoa</taxon>
        <taxon>Arthropoda</taxon>
        <taxon>Chelicerata</taxon>
        <taxon>Arachnida</taxon>
        <taxon>Araneae</taxon>
        <taxon>Araneomorphae</taxon>
        <taxon>Entelegynae</taxon>
        <taxon>Araneoidea</taxon>
        <taxon>Araneidae</taxon>
        <taxon>Araneus</taxon>
    </lineage>
</organism>
<feature type="compositionally biased region" description="Basic residues" evidence="1">
    <location>
        <begin position="45"/>
        <end position="55"/>
    </location>
</feature>
<proteinExistence type="predicted"/>
<dbReference type="AlphaFoldDB" id="A0A4Y2FIZ9"/>
<name>A0A4Y2FIZ9_ARAVE</name>
<evidence type="ECO:0000313" key="3">
    <source>
        <dbReference type="Proteomes" id="UP000499080"/>
    </source>
</evidence>
<comment type="caution">
    <text evidence="2">The sequence shown here is derived from an EMBL/GenBank/DDBJ whole genome shotgun (WGS) entry which is preliminary data.</text>
</comment>
<dbReference type="InterPro" id="IPR013083">
    <property type="entry name" value="Znf_RING/FYVE/PHD"/>
</dbReference>
<dbReference type="SUPFAM" id="SSF57903">
    <property type="entry name" value="FYVE/PHD zinc finger"/>
    <property type="match status" value="1"/>
</dbReference>
<keyword evidence="3" id="KW-1185">Reference proteome</keyword>